<dbReference type="InterPro" id="IPR014729">
    <property type="entry name" value="Rossmann-like_a/b/a_fold"/>
</dbReference>
<evidence type="ECO:0000256" key="9">
    <source>
        <dbReference type="ARBA" id="ARBA00022917"/>
    </source>
</evidence>
<dbReference type="PANTHER" id="PTHR10890">
    <property type="entry name" value="CYSTEINYL-TRNA SYNTHETASE"/>
    <property type="match status" value="1"/>
</dbReference>
<evidence type="ECO:0000256" key="11">
    <source>
        <dbReference type="ARBA" id="ARBA00047398"/>
    </source>
</evidence>
<dbReference type="Gene3D" id="1.20.120.1910">
    <property type="entry name" value="Cysteine-tRNA ligase, C-terminal anti-codon recognition domain"/>
    <property type="match status" value="1"/>
</dbReference>
<reference evidence="14 15" key="1">
    <citation type="submission" date="2020-05" db="EMBL/GenBank/DDBJ databases">
        <title>Aquirufa sp. strain 15G-AUS-rot a new Aquirufa species.</title>
        <authorList>
            <person name="Pitt A."/>
            <person name="Hahn M.W."/>
        </authorList>
    </citation>
    <scope>NUCLEOTIDE SEQUENCE [LARGE SCALE GENOMIC DNA]</scope>
    <source>
        <strain evidence="14 15">15G-AUS-rot</strain>
    </source>
</reference>
<feature type="binding site" evidence="12">
    <location>
        <position position="212"/>
    </location>
    <ligand>
        <name>Zn(2+)</name>
        <dbReference type="ChEBI" id="CHEBI:29105"/>
    </ligand>
</feature>
<evidence type="ECO:0000313" key="14">
    <source>
        <dbReference type="EMBL" id="QKJ24925.1"/>
    </source>
</evidence>
<evidence type="ECO:0000256" key="6">
    <source>
        <dbReference type="ARBA" id="ARBA00022741"/>
    </source>
</evidence>
<keyword evidence="6 12" id="KW-0547">Nucleotide-binding</keyword>
<dbReference type="InterPro" id="IPR032678">
    <property type="entry name" value="tRNA-synt_1_cat_dom"/>
</dbReference>
<gene>
    <name evidence="12" type="primary">cysS</name>
    <name evidence="14" type="ORF">HRU87_01595</name>
</gene>
<comment type="similarity">
    <text evidence="1 12">Belongs to the class-I aminoacyl-tRNA synthetase family.</text>
</comment>
<keyword evidence="9 12" id="KW-0648">Protein biosynthesis</keyword>
<feature type="binding site" evidence="12">
    <location>
        <position position="29"/>
    </location>
    <ligand>
        <name>Zn(2+)</name>
        <dbReference type="ChEBI" id="CHEBI:29105"/>
    </ligand>
</feature>
<dbReference type="GO" id="GO:0004817">
    <property type="term" value="F:cysteine-tRNA ligase activity"/>
    <property type="evidence" value="ECO:0007669"/>
    <property type="project" value="UniProtKB-UniRule"/>
</dbReference>
<feature type="short sequence motif" description="'HIGH' region" evidence="12">
    <location>
        <begin position="31"/>
        <end position="41"/>
    </location>
</feature>
<dbReference type="EMBL" id="CP054056">
    <property type="protein sequence ID" value="QKJ24925.1"/>
    <property type="molecule type" value="Genomic_DNA"/>
</dbReference>
<dbReference type="Pfam" id="PF01406">
    <property type="entry name" value="tRNA-synt_1e"/>
    <property type="match status" value="1"/>
</dbReference>
<keyword evidence="4 12" id="KW-0436">Ligase</keyword>
<keyword evidence="3 12" id="KW-0963">Cytoplasm</keyword>
<dbReference type="KEGG" id="aqg:HRU87_01595"/>
<dbReference type="HAMAP" id="MF_00041">
    <property type="entry name" value="Cys_tRNA_synth"/>
    <property type="match status" value="1"/>
</dbReference>
<sequence length="467" mass="51900">MTMKLFDTRTQALVEFQPIRPGQVGIYVCGPTVQSAPHIGHLRSALVYDLMASWLTHLGNHVTLVRNVTDIDDKVLEKAKEQNKEWFALAYENELGFSADFARLGINPPSVEPRATGHITQMLELIDLLIQRGHAYQALDGSANVYFDTASWPQYGELTNQDPADMEGAEVAADKKRAQDFALWKAAKDSEPISASWNSKYGRGRPGWHIECSAMASYYLGEQFDIHGGGLDLRFPHHENELAQSQAAGHHFANHWVHNSLVTVAGQKMSKSLGNSVFSGDLFALASPQVVRYYLLSAHYRSVLDYQPSVLQEADAALGRILGFVSRAARELAPTQFAQVSEQIELDSEFAAAMNDDLNVPAALAVLHELVRSGNADLDENRIREASSKRDQALKMLEILGLSPKQWGSEVSDEHRALDALIQKLIEQRNLARESKDWASADRIRDQLSQSGIELSDSQNQTHWSLS</sequence>
<feature type="binding site" evidence="12">
    <location>
        <position position="271"/>
    </location>
    <ligand>
        <name>ATP</name>
        <dbReference type="ChEBI" id="CHEBI:30616"/>
    </ligand>
</feature>
<dbReference type="SUPFAM" id="SSF52374">
    <property type="entry name" value="Nucleotidylyl transferase"/>
    <property type="match status" value="1"/>
</dbReference>
<accession>A0A7D4PYA8</accession>
<evidence type="ECO:0000259" key="13">
    <source>
        <dbReference type="SMART" id="SM00840"/>
    </source>
</evidence>
<evidence type="ECO:0000256" key="12">
    <source>
        <dbReference type="HAMAP-Rule" id="MF_00041"/>
    </source>
</evidence>
<keyword evidence="5 12" id="KW-0479">Metal-binding</keyword>
<dbReference type="EC" id="6.1.1.16" evidence="12"/>
<evidence type="ECO:0000256" key="2">
    <source>
        <dbReference type="ARBA" id="ARBA00011245"/>
    </source>
</evidence>
<name>A0A7D4PYA8_9MICO</name>
<dbReference type="InterPro" id="IPR015803">
    <property type="entry name" value="Cys-tRNA-ligase"/>
</dbReference>
<dbReference type="AlphaFoldDB" id="A0A7D4PYA8"/>
<evidence type="ECO:0000256" key="1">
    <source>
        <dbReference type="ARBA" id="ARBA00005594"/>
    </source>
</evidence>
<feature type="short sequence motif" description="'KMSKS' region" evidence="12">
    <location>
        <begin position="268"/>
        <end position="272"/>
    </location>
</feature>
<proteinExistence type="inferred from homology"/>
<dbReference type="InterPro" id="IPR056411">
    <property type="entry name" value="CysS_C"/>
</dbReference>
<dbReference type="GO" id="GO:0005524">
    <property type="term" value="F:ATP binding"/>
    <property type="evidence" value="ECO:0007669"/>
    <property type="project" value="UniProtKB-UniRule"/>
</dbReference>
<evidence type="ECO:0000256" key="4">
    <source>
        <dbReference type="ARBA" id="ARBA00022598"/>
    </source>
</evidence>
<dbReference type="CDD" id="cd00672">
    <property type="entry name" value="CysRS_core"/>
    <property type="match status" value="1"/>
</dbReference>
<dbReference type="PANTHER" id="PTHR10890:SF30">
    <property type="entry name" value="CYSTEINE--TRNA LIGASE"/>
    <property type="match status" value="1"/>
</dbReference>
<dbReference type="Proteomes" id="UP000501003">
    <property type="component" value="Chromosome"/>
</dbReference>
<dbReference type="InterPro" id="IPR024909">
    <property type="entry name" value="Cys-tRNA/MSH_ligase"/>
</dbReference>
<feature type="binding site" evidence="12">
    <location>
        <position position="237"/>
    </location>
    <ligand>
        <name>Zn(2+)</name>
        <dbReference type="ChEBI" id="CHEBI:29105"/>
    </ligand>
</feature>
<dbReference type="Pfam" id="PF09190">
    <property type="entry name" value="DALR_2"/>
    <property type="match status" value="1"/>
</dbReference>
<evidence type="ECO:0000256" key="5">
    <source>
        <dbReference type="ARBA" id="ARBA00022723"/>
    </source>
</evidence>
<evidence type="ECO:0000256" key="8">
    <source>
        <dbReference type="ARBA" id="ARBA00022840"/>
    </source>
</evidence>
<dbReference type="GO" id="GO:0005829">
    <property type="term" value="C:cytosol"/>
    <property type="evidence" value="ECO:0007669"/>
    <property type="project" value="TreeGrafter"/>
</dbReference>
<comment type="catalytic activity">
    <reaction evidence="11 12">
        <text>tRNA(Cys) + L-cysteine + ATP = L-cysteinyl-tRNA(Cys) + AMP + diphosphate</text>
        <dbReference type="Rhea" id="RHEA:17773"/>
        <dbReference type="Rhea" id="RHEA-COMP:9661"/>
        <dbReference type="Rhea" id="RHEA-COMP:9679"/>
        <dbReference type="ChEBI" id="CHEBI:30616"/>
        <dbReference type="ChEBI" id="CHEBI:33019"/>
        <dbReference type="ChEBI" id="CHEBI:35235"/>
        <dbReference type="ChEBI" id="CHEBI:78442"/>
        <dbReference type="ChEBI" id="CHEBI:78517"/>
        <dbReference type="ChEBI" id="CHEBI:456215"/>
        <dbReference type="EC" id="6.1.1.16"/>
    </reaction>
</comment>
<comment type="subunit">
    <text evidence="2 12">Monomer.</text>
</comment>
<dbReference type="SUPFAM" id="SSF47323">
    <property type="entry name" value="Anticodon-binding domain of a subclass of class I aminoacyl-tRNA synthetases"/>
    <property type="match status" value="1"/>
</dbReference>
<dbReference type="GO" id="GO:0008270">
    <property type="term" value="F:zinc ion binding"/>
    <property type="evidence" value="ECO:0007669"/>
    <property type="project" value="UniProtKB-UniRule"/>
</dbReference>
<evidence type="ECO:0000256" key="3">
    <source>
        <dbReference type="ARBA" id="ARBA00022490"/>
    </source>
</evidence>
<keyword evidence="7 12" id="KW-0862">Zinc</keyword>
<dbReference type="InterPro" id="IPR009080">
    <property type="entry name" value="tRNAsynth_Ia_anticodon-bd"/>
</dbReference>
<dbReference type="Pfam" id="PF23493">
    <property type="entry name" value="CysS_C"/>
    <property type="match status" value="1"/>
</dbReference>
<dbReference type="Gene3D" id="3.40.50.620">
    <property type="entry name" value="HUPs"/>
    <property type="match status" value="1"/>
</dbReference>
<feature type="binding site" evidence="12">
    <location>
        <position position="241"/>
    </location>
    <ligand>
        <name>Zn(2+)</name>
        <dbReference type="ChEBI" id="CHEBI:29105"/>
    </ligand>
</feature>
<keyword evidence="10 12" id="KW-0030">Aminoacyl-tRNA synthetase</keyword>
<dbReference type="SMART" id="SM00840">
    <property type="entry name" value="DALR_2"/>
    <property type="match status" value="1"/>
</dbReference>
<feature type="domain" description="Cysteinyl-tRNA synthetase class Ia DALR" evidence="13">
    <location>
        <begin position="349"/>
        <end position="408"/>
    </location>
</feature>
<protein>
    <recommendedName>
        <fullName evidence="12">Cysteine--tRNA ligase</fullName>
        <ecNumber evidence="12">6.1.1.16</ecNumber>
    </recommendedName>
    <alternativeName>
        <fullName evidence="12">Cysteinyl-tRNA synthetase</fullName>
        <shortName evidence="12">CysRS</shortName>
    </alternativeName>
</protein>
<evidence type="ECO:0000256" key="10">
    <source>
        <dbReference type="ARBA" id="ARBA00023146"/>
    </source>
</evidence>
<dbReference type="PRINTS" id="PR00983">
    <property type="entry name" value="TRNASYNTHCYS"/>
</dbReference>
<evidence type="ECO:0000256" key="7">
    <source>
        <dbReference type="ARBA" id="ARBA00022833"/>
    </source>
</evidence>
<evidence type="ECO:0000313" key="15">
    <source>
        <dbReference type="Proteomes" id="UP000501003"/>
    </source>
</evidence>
<keyword evidence="15" id="KW-1185">Reference proteome</keyword>
<dbReference type="GO" id="GO:0006423">
    <property type="term" value="P:cysteinyl-tRNA aminoacylation"/>
    <property type="evidence" value="ECO:0007669"/>
    <property type="project" value="UniProtKB-UniRule"/>
</dbReference>
<dbReference type="InterPro" id="IPR015273">
    <property type="entry name" value="Cys-tRNA-synt_Ia_DALR"/>
</dbReference>
<organism evidence="14 15">
    <name type="scientific">Aquiluna borgnonia</name>
    <dbReference type="NCBI Taxonomy" id="2499157"/>
    <lineage>
        <taxon>Bacteria</taxon>
        <taxon>Bacillati</taxon>
        <taxon>Actinomycetota</taxon>
        <taxon>Actinomycetes</taxon>
        <taxon>Micrococcales</taxon>
        <taxon>Microbacteriaceae</taxon>
        <taxon>Luna cluster</taxon>
        <taxon>Luna-1 subcluster</taxon>
        <taxon>Aquiluna</taxon>
    </lineage>
</organism>
<comment type="cofactor">
    <cofactor evidence="12">
        <name>Zn(2+)</name>
        <dbReference type="ChEBI" id="CHEBI:29105"/>
    </cofactor>
    <text evidence="12">Binds 1 zinc ion per subunit.</text>
</comment>
<keyword evidence="8 12" id="KW-0067">ATP-binding</keyword>
<dbReference type="NCBIfam" id="TIGR00435">
    <property type="entry name" value="cysS"/>
    <property type="match status" value="1"/>
</dbReference>
<comment type="subcellular location">
    <subcellularLocation>
        <location evidence="12">Cytoplasm</location>
    </subcellularLocation>
</comment>
<dbReference type="RefSeq" id="WP_173493222.1">
    <property type="nucleotide sequence ID" value="NZ_CP054056.1"/>
</dbReference>